<sequence>MLSTRQVIQAISPDLHAVFSPPVVRLPPSPFEISRRRLVVTYPEPLHHQSTNEQPARSVRPLAEWTPTRRRRLADAESKHIFDAIRFYLQTDSE</sequence>
<dbReference type="EMBL" id="BLXT01005456">
    <property type="protein sequence ID" value="GFO22841.1"/>
    <property type="molecule type" value="Genomic_DNA"/>
</dbReference>
<accession>A0AAV4BHM5</accession>
<comment type="caution">
    <text evidence="1">The sequence shown here is derived from an EMBL/GenBank/DDBJ whole genome shotgun (WGS) entry which is preliminary data.</text>
</comment>
<reference evidence="1 2" key="1">
    <citation type="journal article" date="2021" name="Elife">
        <title>Chloroplast acquisition without the gene transfer in kleptoplastic sea slugs, Plakobranchus ocellatus.</title>
        <authorList>
            <person name="Maeda T."/>
            <person name="Takahashi S."/>
            <person name="Yoshida T."/>
            <person name="Shimamura S."/>
            <person name="Takaki Y."/>
            <person name="Nagai Y."/>
            <person name="Toyoda A."/>
            <person name="Suzuki Y."/>
            <person name="Arimoto A."/>
            <person name="Ishii H."/>
            <person name="Satoh N."/>
            <person name="Nishiyama T."/>
            <person name="Hasebe M."/>
            <person name="Maruyama T."/>
            <person name="Minagawa J."/>
            <person name="Obokata J."/>
            <person name="Shigenobu S."/>
        </authorList>
    </citation>
    <scope>NUCLEOTIDE SEQUENCE [LARGE SCALE GENOMIC DNA]</scope>
</reference>
<protein>
    <submittedName>
        <fullName evidence="1">Uncharacterized protein</fullName>
    </submittedName>
</protein>
<name>A0AAV4BHM5_9GAST</name>
<gene>
    <name evidence="1" type="ORF">PoB_004934600</name>
</gene>
<keyword evidence="2" id="KW-1185">Reference proteome</keyword>
<organism evidence="1 2">
    <name type="scientific">Plakobranchus ocellatus</name>
    <dbReference type="NCBI Taxonomy" id="259542"/>
    <lineage>
        <taxon>Eukaryota</taxon>
        <taxon>Metazoa</taxon>
        <taxon>Spiralia</taxon>
        <taxon>Lophotrochozoa</taxon>
        <taxon>Mollusca</taxon>
        <taxon>Gastropoda</taxon>
        <taxon>Heterobranchia</taxon>
        <taxon>Euthyneura</taxon>
        <taxon>Panpulmonata</taxon>
        <taxon>Sacoglossa</taxon>
        <taxon>Placobranchoidea</taxon>
        <taxon>Plakobranchidae</taxon>
        <taxon>Plakobranchus</taxon>
    </lineage>
</organism>
<dbReference type="AlphaFoldDB" id="A0AAV4BHM5"/>
<evidence type="ECO:0000313" key="1">
    <source>
        <dbReference type="EMBL" id="GFO22841.1"/>
    </source>
</evidence>
<proteinExistence type="predicted"/>
<evidence type="ECO:0000313" key="2">
    <source>
        <dbReference type="Proteomes" id="UP000735302"/>
    </source>
</evidence>
<dbReference type="Proteomes" id="UP000735302">
    <property type="component" value="Unassembled WGS sequence"/>
</dbReference>